<dbReference type="AlphaFoldDB" id="A0AAP0LVZ9"/>
<comment type="caution">
    <text evidence="1">The sequence shown here is derived from an EMBL/GenBank/DDBJ whole genome shotgun (WGS) entry which is preliminary data.</text>
</comment>
<organism evidence="1 2">
    <name type="scientific">Citrus x changshan-huyou</name>
    <dbReference type="NCBI Taxonomy" id="2935761"/>
    <lineage>
        <taxon>Eukaryota</taxon>
        <taxon>Viridiplantae</taxon>
        <taxon>Streptophyta</taxon>
        <taxon>Embryophyta</taxon>
        <taxon>Tracheophyta</taxon>
        <taxon>Spermatophyta</taxon>
        <taxon>Magnoliopsida</taxon>
        <taxon>eudicotyledons</taxon>
        <taxon>Gunneridae</taxon>
        <taxon>Pentapetalae</taxon>
        <taxon>rosids</taxon>
        <taxon>malvids</taxon>
        <taxon>Sapindales</taxon>
        <taxon>Rutaceae</taxon>
        <taxon>Aurantioideae</taxon>
        <taxon>Citrus</taxon>
    </lineage>
</organism>
<gene>
    <name evidence="1" type="ORF">WN944_017998</name>
</gene>
<reference evidence="1 2" key="1">
    <citation type="submission" date="2024-05" db="EMBL/GenBank/DDBJ databases">
        <title>Haplotype-resolved chromosome-level genome assembly of Huyou (Citrus changshanensis).</title>
        <authorList>
            <person name="Miao C."/>
            <person name="Chen W."/>
            <person name="Wu Y."/>
            <person name="Wang L."/>
            <person name="Zhao S."/>
            <person name="Grierson D."/>
            <person name="Xu C."/>
            <person name="Chen K."/>
        </authorList>
    </citation>
    <scope>NUCLEOTIDE SEQUENCE [LARGE SCALE GENOMIC DNA]</scope>
    <source>
        <strain evidence="1">01-14</strain>
        <tissue evidence="1">Leaf</tissue>
    </source>
</reference>
<protein>
    <submittedName>
        <fullName evidence="1">Uncharacterized protein</fullName>
    </submittedName>
</protein>
<accession>A0AAP0LVZ9</accession>
<proteinExistence type="predicted"/>
<sequence>MHKFSSCMFPCRLIFIALTQFLIFFLTIMDHMNFMVCLLIGFGNGNETYVYLA</sequence>
<evidence type="ECO:0000313" key="2">
    <source>
        <dbReference type="Proteomes" id="UP001428341"/>
    </source>
</evidence>
<keyword evidence="2" id="KW-1185">Reference proteome</keyword>
<name>A0AAP0LVZ9_9ROSI</name>
<evidence type="ECO:0000313" key="1">
    <source>
        <dbReference type="EMBL" id="KAK9186610.1"/>
    </source>
</evidence>
<dbReference type="EMBL" id="JBCGBO010000007">
    <property type="protein sequence ID" value="KAK9186610.1"/>
    <property type="molecule type" value="Genomic_DNA"/>
</dbReference>
<dbReference type="Proteomes" id="UP001428341">
    <property type="component" value="Unassembled WGS sequence"/>
</dbReference>